<dbReference type="Pfam" id="PF25257">
    <property type="entry name" value="DUF7858"/>
    <property type="match status" value="1"/>
</dbReference>
<gene>
    <name evidence="2" type="ORF">ACFQRB_04345</name>
</gene>
<keyword evidence="3" id="KW-1185">Reference proteome</keyword>
<dbReference type="InterPro" id="IPR057180">
    <property type="entry name" value="DUF7858"/>
</dbReference>
<dbReference type="Proteomes" id="UP001596368">
    <property type="component" value="Unassembled WGS sequence"/>
</dbReference>
<dbReference type="EMBL" id="JBHSZG010000001">
    <property type="protein sequence ID" value="MFC7135992.1"/>
    <property type="molecule type" value="Genomic_DNA"/>
</dbReference>
<sequence>MALSDIAAGLEVTASQQDRGVTAVDDTDGDLATRLARREDALPCTAAAAAVVLRHHARGVAVGESAGEAGVSPVTAAKVLHRCGVQGVSPLGPTGRRAVRDWLAGDLSRADALELAGGDAAEFALAGYIESHDPVPDLADAARGALESGGNASVAKRDALGETMSSVGDLR</sequence>
<name>A0ABD5XSD1_9EURY</name>
<comment type="caution">
    <text evidence="2">The sequence shown here is derived from an EMBL/GenBank/DDBJ whole genome shotgun (WGS) entry which is preliminary data.</text>
</comment>
<feature type="region of interest" description="Disordered" evidence="1">
    <location>
        <begin position="149"/>
        <end position="171"/>
    </location>
</feature>
<reference evidence="2 3" key="1">
    <citation type="journal article" date="2019" name="Int. J. Syst. Evol. Microbiol.">
        <title>The Global Catalogue of Microorganisms (GCM) 10K type strain sequencing project: providing services to taxonomists for standard genome sequencing and annotation.</title>
        <authorList>
            <consortium name="The Broad Institute Genomics Platform"/>
            <consortium name="The Broad Institute Genome Sequencing Center for Infectious Disease"/>
            <person name="Wu L."/>
            <person name="Ma J."/>
        </authorList>
    </citation>
    <scope>NUCLEOTIDE SEQUENCE [LARGE SCALE GENOMIC DNA]</scope>
    <source>
        <strain evidence="2 3">DT92</strain>
    </source>
</reference>
<dbReference type="AlphaFoldDB" id="A0ABD5XSD1"/>
<evidence type="ECO:0000256" key="1">
    <source>
        <dbReference type="SAM" id="MobiDB-lite"/>
    </source>
</evidence>
<protein>
    <submittedName>
        <fullName evidence="2">Uncharacterized protein</fullName>
    </submittedName>
</protein>
<dbReference type="GeneID" id="81122568"/>
<proteinExistence type="predicted"/>
<evidence type="ECO:0000313" key="2">
    <source>
        <dbReference type="EMBL" id="MFC7135992.1"/>
    </source>
</evidence>
<accession>A0ABD5XSD1</accession>
<organism evidence="2 3">
    <name type="scientific">Halobaculum litoreum</name>
    <dbReference type="NCBI Taxonomy" id="3031998"/>
    <lineage>
        <taxon>Archaea</taxon>
        <taxon>Methanobacteriati</taxon>
        <taxon>Methanobacteriota</taxon>
        <taxon>Stenosarchaea group</taxon>
        <taxon>Halobacteria</taxon>
        <taxon>Halobacteriales</taxon>
        <taxon>Haloferacaceae</taxon>
        <taxon>Halobaculum</taxon>
    </lineage>
</organism>
<evidence type="ECO:0000313" key="3">
    <source>
        <dbReference type="Proteomes" id="UP001596368"/>
    </source>
</evidence>
<dbReference type="RefSeq" id="WP_284012547.1">
    <property type="nucleotide sequence ID" value="NZ_CP126156.1"/>
</dbReference>